<feature type="non-terminal residue" evidence="1">
    <location>
        <position position="22"/>
    </location>
</feature>
<reference evidence="1" key="1">
    <citation type="submission" date="2021-02" db="EMBL/GenBank/DDBJ databases">
        <authorList>
            <person name="Nowell W R."/>
        </authorList>
    </citation>
    <scope>NUCLEOTIDE SEQUENCE</scope>
</reference>
<organism evidence="1 2">
    <name type="scientific">Rotaria magnacalcarata</name>
    <dbReference type="NCBI Taxonomy" id="392030"/>
    <lineage>
        <taxon>Eukaryota</taxon>
        <taxon>Metazoa</taxon>
        <taxon>Spiralia</taxon>
        <taxon>Gnathifera</taxon>
        <taxon>Rotifera</taxon>
        <taxon>Eurotatoria</taxon>
        <taxon>Bdelloidea</taxon>
        <taxon>Philodinida</taxon>
        <taxon>Philodinidae</taxon>
        <taxon>Rotaria</taxon>
    </lineage>
</organism>
<name>A0A8S2U6B8_9BILA</name>
<proteinExistence type="predicted"/>
<dbReference type="Proteomes" id="UP000681720">
    <property type="component" value="Unassembled WGS sequence"/>
</dbReference>
<dbReference type="AlphaFoldDB" id="A0A8S2U6B8"/>
<gene>
    <name evidence="1" type="ORF">GIL414_LOCUS26910</name>
</gene>
<comment type="caution">
    <text evidence="1">The sequence shown here is derived from an EMBL/GenBank/DDBJ whole genome shotgun (WGS) entry which is preliminary data.</text>
</comment>
<protein>
    <submittedName>
        <fullName evidence="1">Uncharacterized protein</fullName>
    </submittedName>
</protein>
<sequence>MYEMQEHENEVFVAVEIEIENK</sequence>
<dbReference type="EMBL" id="CAJOBJ010040982">
    <property type="protein sequence ID" value="CAF4326096.1"/>
    <property type="molecule type" value="Genomic_DNA"/>
</dbReference>
<evidence type="ECO:0000313" key="1">
    <source>
        <dbReference type="EMBL" id="CAF4326096.1"/>
    </source>
</evidence>
<accession>A0A8S2U6B8</accession>
<evidence type="ECO:0000313" key="2">
    <source>
        <dbReference type="Proteomes" id="UP000681720"/>
    </source>
</evidence>